<organism evidence="5">
    <name type="scientific">marine sediment metagenome</name>
    <dbReference type="NCBI Taxonomy" id="412755"/>
    <lineage>
        <taxon>unclassified sequences</taxon>
        <taxon>metagenomes</taxon>
        <taxon>ecological metagenomes</taxon>
    </lineage>
</organism>
<dbReference type="AlphaFoldDB" id="A0A0F9QDH3"/>
<dbReference type="Gene3D" id="3.90.640.10">
    <property type="entry name" value="Actin, Chain A, domain 4"/>
    <property type="match status" value="1"/>
</dbReference>
<evidence type="ECO:0000256" key="2">
    <source>
        <dbReference type="ARBA" id="ARBA00022490"/>
    </source>
</evidence>
<protein>
    <submittedName>
        <fullName evidence="5">Uncharacterized protein</fullName>
    </submittedName>
</protein>
<dbReference type="SUPFAM" id="SSF53067">
    <property type="entry name" value="Actin-like ATPase domain"/>
    <property type="match status" value="1"/>
</dbReference>
<evidence type="ECO:0000256" key="4">
    <source>
        <dbReference type="ARBA" id="ARBA00022840"/>
    </source>
</evidence>
<dbReference type="Pfam" id="PF06723">
    <property type="entry name" value="MreB_Mbl"/>
    <property type="match status" value="1"/>
</dbReference>
<comment type="subcellular location">
    <subcellularLocation>
        <location evidence="1">Cytoplasm</location>
    </subcellularLocation>
</comment>
<dbReference type="GO" id="GO:0005737">
    <property type="term" value="C:cytoplasm"/>
    <property type="evidence" value="ECO:0007669"/>
    <property type="project" value="UniProtKB-SubCell"/>
</dbReference>
<sequence length="974" mass="115101">MLKPKDRTLSFGMKKRNFWQTYFPKDDNTAFNRKKPELRSLFKEMLLDQDYMKNIKDFYEILSSHDNDKVKYLAQDILQNEISKFPPEKLSYFFRLWLNYPIQRITDILTLVEERLKNSPEKDDMVKYLVRKIFDKNSQFSFSEVQLSQIEEYIKPFPLLYKPIQRRINNFRKNQVSNKLRHEQQAINAIGGDNYNLTLNRAIFNKMILTLNNPKIIWERLINSSLIIIIEYFSQISLFKKWTPFNDIEHDLFDMIKETFQTKGWHEHTTILLEAIKCDLKSFQRYNFKLELNPYILHFPEYFDFTQLNTYSLTAKCVQNTLLRKIINIYLNEDFKLFQLELDTLDSIDPQIQDGKCIINNSVVLNLNFLISLLKPLILLGHNETSELLNSGNREEINKISNQYNAILRKNQKYFYFFKKITEFTIQKRCFFKFKRELKSLDENYKIYDLKEPTLKPKQSKKREITLTIDFGNYKTTVCAFDKKTGKVINGKELIKQESSEYFIFNKFGIKIDSVIFIHPEEDVLYGSEHQDSIINESHVIWGMKKKIRNNVYDNYNILGRGLNLLEITKDLFNFIFKAIDWDKFNLLEVGFSYPVDSSPEYRVWLKEVLVETFGINESKINFIDEATANCLGLVYLENFEIILDKYYLIIDIGGGTTDCAILQFKTIDGKSVDIFSRKSESIGGSSIEKQLFFEIKRKSEIEIESSQKDKLIYFMGKKKIELYSRKLENEKRTLNQIEFEINKEDIDNIIEKRKLSKKIINIIYECIDESFQSGADKIDFVILTGGGSETPLFKEEVINFCKSKINASQIIHLKEEFSIALGLQTLFLDFNIQAKILDSFGSLELNSIYSQYIDFNILIERFTRFPTAFLQFKLFPHKYNQTGLNLLHFYTIREITEDTDDEWDLAVVKEKLGATQLFIAERLTEQFITVPLYSLIKPIDIFLQINGEKKILLFYPMKENPNSLIKMEIGKIR</sequence>
<accession>A0A0F9QDH3</accession>
<evidence type="ECO:0000256" key="3">
    <source>
        <dbReference type="ARBA" id="ARBA00022741"/>
    </source>
</evidence>
<dbReference type="Gene3D" id="3.30.420.40">
    <property type="match status" value="2"/>
</dbReference>
<name>A0A0F9QDH3_9ZZZZ</name>
<comment type="caution">
    <text evidence="5">The sequence shown here is derived from an EMBL/GenBank/DDBJ whole genome shotgun (WGS) entry which is preliminary data.</text>
</comment>
<dbReference type="EMBL" id="LAZR01001605">
    <property type="protein sequence ID" value="KKN42095.1"/>
    <property type="molecule type" value="Genomic_DNA"/>
</dbReference>
<dbReference type="PANTHER" id="PTHR42749">
    <property type="entry name" value="CELL SHAPE-DETERMINING PROTEIN MREB"/>
    <property type="match status" value="1"/>
</dbReference>
<evidence type="ECO:0000313" key="5">
    <source>
        <dbReference type="EMBL" id="KKN42095.1"/>
    </source>
</evidence>
<keyword evidence="4" id="KW-0067">ATP-binding</keyword>
<dbReference type="InterPro" id="IPR056546">
    <property type="entry name" value="MreB_MamK-like"/>
</dbReference>
<gene>
    <name evidence="5" type="ORF">LCGC14_0716720</name>
</gene>
<dbReference type="CDD" id="cd10170">
    <property type="entry name" value="ASKHA_NBD_HSP70"/>
    <property type="match status" value="1"/>
</dbReference>
<dbReference type="PANTHER" id="PTHR42749:SF1">
    <property type="entry name" value="CELL SHAPE-DETERMINING PROTEIN MREB"/>
    <property type="match status" value="1"/>
</dbReference>
<proteinExistence type="predicted"/>
<dbReference type="InterPro" id="IPR043129">
    <property type="entry name" value="ATPase_NBD"/>
</dbReference>
<reference evidence="5" key="1">
    <citation type="journal article" date="2015" name="Nature">
        <title>Complex archaea that bridge the gap between prokaryotes and eukaryotes.</title>
        <authorList>
            <person name="Spang A."/>
            <person name="Saw J.H."/>
            <person name="Jorgensen S.L."/>
            <person name="Zaremba-Niedzwiedzka K."/>
            <person name="Martijn J."/>
            <person name="Lind A.E."/>
            <person name="van Eijk R."/>
            <person name="Schleper C."/>
            <person name="Guy L."/>
            <person name="Ettema T.J."/>
        </authorList>
    </citation>
    <scope>NUCLEOTIDE SEQUENCE</scope>
</reference>
<keyword evidence="3" id="KW-0547">Nucleotide-binding</keyword>
<dbReference type="GO" id="GO:0005524">
    <property type="term" value="F:ATP binding"/>
    <property type="evidence" value="ECO:0007669"/>
    <property type="project" value="UniProtKB-KW"/>
</dbReference>
<keyword evidence="2" id="KW-0963">Cytoplasm</keyword>
<evidence type="ECO:0000256" key="1">
    <source>
        <dbReference type="ARBA" id="ARBA00004496"/>
    </source>
</evidence>